<keyword evidence="2" id="KW-1185">Reference proteome</keyword>
<accession>A0A1M7D2H8</accession>
<proteinExistence type="predicted"/>
<dbReference type="Proteomes" id="UP000184028">
    <property type="component" value="Unassembled WGS sequence"/>
</dbReference>
<evidence type="ECO:0000313" key="2">
    <source>
        <dbReference type="Proteomes" id="UP000184028"/>
    </source>
</evidence>
<evidence type="ECO:0000313" key="1">
    <source>
        <dbReference type="EMBL" id="SHL73587.1"/>
    </source>
</evidence>
<evidence type="ECO:0008006" key="3">
    <source>
        <dbReference type="Google" id="ProtNLM"/>
    </source>
</evidence>
<organism evidence="1 2">
    <name type="scientific">Flavobacterium chilense</name>
    <dbReference type="NCBI Taxonomy" id="946677"/>
    <lineage>
        <taxon>Bacteria</taxon>
        <taxon>Pseudomonadati</taxon>
        <taxon>Bacteroidota</taxon>
        <taxon>Flavobacteriia</taxon>
        <taxon>Flavobacteriales</taxon>
        <taxon>Flavobacteriaceae</taxon>
        <taxon>Flavobacterium</taxon>
    </lineage>
</organism>
<protein>
    <recommendedName>
        <fullName evidence="3">Immunity protein 26</fullName>
    </recommendedName>
</protein>
<dbReference type="AlphaFoldDB" id="A0A1M7D2H8"/>
<dbReference type="OrthoDB" id="1491040at2"/>
<dbReference type="STRING" id="946677.SAMN05444484_102396"/>
<sequence>MNSIKNPKVGDLFYTEVNKKNFFFQIIHISTGLPAPYDEGNYDYGYFMVVFEKSFSKLPETIEELDLIQIYNIKYKPKKTILYVSHWNNTPEIKVKDGRTNCEKYKKYKLVYFGNTTVSEKFEPEIIRDFTMPAHWDCDNKGVQISHSPDDINWVFSRLIQDEEKKNEKKKDIVPQYFTEWLEFVEADAILKTEKLLTTFETESQTKDCKNALKKCVVALNKLEDKLHFITTIEAENLFDKLIDLAIKYGLSDADADEIIENNRDW</sequence>
<gene>
    <name evidence="1" type="ORF">SAMN05444484_102396</name>
</gene>
<dbReference type="RefSeq" id="WP_068841866.1">
    <property type="nucleotide sequence ID" value="NZ_FRBT01000002.1"/>
</dbReference>
<reference evidence="2" key="1">
    <citation type="submission" date="2016-11" db="EMBL/GenBank/DDBJ databases">
        <authorList>
            <person name="Varghese N."/>
            <person name="Submissions S."/>
        </authorList>
    </citation>
    <scope>NUCLEOTIDE SEQUENCE [LARGE SCALE GENOMIC DNA]</scope>
    <source>
        <strain evidence="2">DSM 24724</strain>
    </source>
</reference>
<name>A0A1M7D2H8_9FLAO</name>
<dbReference type="EMBL" id="FRBT01000002">
    <property type="protein sequence ID" value="SHL73587.1"/>
    <property type="molecule type" value="Genomic_DNA"/>
</dbReference>